<gene>
    <name evidence="2" type="primary">mphM</name>
    <name evidence="2" type="ORF">PA7_26700</name>
</gene>
<organism evidence="2 3">
    <name type="scientific">Pseudonocardia asaccharolytica DSM 44247 = NBRC 16224</name>
    <dbReference type="NCBI Taxonomy" id="1123024"/>
    <lineage>
        <taxon>Bacteria</taxon>
        <taxon>Bacillati</taxon>
        <taxon>Actinomycetota</taxon>
        <taxon>Actinomycetes</taxon>
        <taxon>Pseudonocardiales</taxon>
        <taxon>Pseudonocardiaceae</taxon>
        <taxon>Pseudonocardia</taxon>
    </lineage>
</organism>
<comment type="caution">
    <text evidence="2">The sequence shown here is derived from an EMBL/GenBank/DDBJ whole genome shotgun (WGS) entry which is preliminary data.</text>
</comment>
<reference evidence="2 3" key="1">
    <citation type="submission" date="2019-07" db="EMBL/GenBank/DDBJ databases">
        <title>Whole genome shotgun sequence of Pseudonocardia asaccharolytica NBRC 16224.</title>
        <authorList>
            <person name="Hosoyama A."/>
            <person name="Uohara A."/>
            <person name="Ohji S."/>
            <person name="Ichikawa N."/>
        </authorList>
    </citation>
    <scope>NUCLEOTIDE SEQUENCE [LARGE SCALE GENOMIC DNA]</scope>
    <source>
        <strain evidence="2 3">NBRC 16224</strain>
    </source>
</reference>
<accession>A0A511D2T5</accession>
<dbReference type="InterPro" id="IPR036889">
    <property type="entry name" value="mOase_MmoB_DmpM_sf"/>
</dbReference>
<dbReference type="Proteomes" id="UP000321328">
    <property type="component" value="Unassembled WGS sequence"/>
</dbReference>
<dbReference type="OrthoDB" id="9805636at2"/>
<dbReference type="EMBL" id="BJVI01000026">
    <property type="protein sequence ID" value="GEL18833.1"/>
    <property type="molecule type" value="Genomic_DNA"/>
</dbReference>
<dbReference type="SUPFAM" id="SSF56029">
    <property type="entry name" value="Monooxygenase (hydroxylase) regulatory protein"/>
    <property type="match status" value="1"/>
</dbReference>
<proteinExistence type="inferred from homology"/>
<dbReference type="AlphaFoldDB" id="A0A511D2T5"/>
<dbReference type="Gene3D" id="3.90.56.10">
    <property type="entry name" value="Monooxygenase component MmoB/DmpM"/>
    <property type="match status" value="1"/>
</dbReference>
<evidence type="ECO:0000313" key="2">
    <source>
        <dbReference type="EMBL" id="GEL18833.1"/>
    </source>
</evidence>
<name>A0A511D2T5_9PSEU</name>
<protein>
    <submittedName>
        <fullName evidence="2">Monooxygenase</fullName>
    </submittedName>
</protein>
<dbReference type="GO" id="GO:0004497">
    <property type="term" value="F:monooxygenase activity"/>
    <property type="evidence" value="ECO:0007669"/>
    <property type="project" value="UniProtKB-KW"/>
</dbReference>
<keyword evidence="3" id="KW-1185">Reference proteome</keyword>
<dbReference type="RefSeq" id="WP_028929692.1">
    <property type="nucleotide sequence ID" value="NZ_AUII01000005.1"/>
</dbReference>
<keyword evidence="2" id="KW-0503">Monooxygenase</keyword>
<dbReference type="STRING" id="1123024.GCA_000423625_01732"/>
<evidence type="ECO:0000256" key="1">
    <source>
        <dbReference type="ARBA" id="ARBA00006313"/>
    </source>
</evidence>
<keyword evidence="2" id="KW-0560">Oxidoreductase</keyword>
<sequence length="96" mass="11208">MTSKPNVRQVGVDLQDSEDSRALVEAIEEDNPDVNLIRMPGLVKMQIPGQLVIRRETVEQRMGREWETHEFQMNIVSYSGNISEWDDDQIVIKWEH</sequence>
<dbReference type="InterPro" id="IPR003454">
    <property type="entry name" value="MOase_MmoB_DmpM"/>
</dbReference>
<evidence type="ECO:0000313" key="3">
    <source>
        <dbReference type="Proteomes" id="UP000321328"/>
    </source>
</evidence>
<comment type="similarity">
    <text evidence="1">Belongs to the TmoD/XamoD family.</text>
</comment>
<dbReference type="Pfam" id="PF02406">
    <property type="entry name" value="MmoB_DmpM"/>
    <property type="match status" value="1"/>
</dbReference>